<dbReference type="Pfam" id="PF03559">
    <property type="entry name" value="Hexose_dehydrat"/>
    <property type="match status" value="2"/>
</dbReference>
<dbReference type="RefSeq" id="WP_184921029.1">
    <property type="nucleotide sequence ID" value="NZ_JACHMO010000001.1"/>
</dbReference>
<protein>
    <submittedName>
        <fullName evidence="2">Oxidase EvaA</fullName>
        <ecNumber evidence="2">4.2.1.159</ecNumber>
    </submittedName>
</protein>
<dbReference type="Gene3D" id="3.90.79.40">
    <property type="entry name" value="EvaA sugar 2,3-dehydratase subunit"/>
    <property type="match status" value="2"/>
</dbReference>
<evidence type="ECO:0000313" key="2">
    <source>
        <dbReference type="EMBL" id="MBB5803611.1"/>
    </source>
</evidence>
<dbReference type="InterPro" id="IPR038153">
    <property type="entry name" value="EvaA-like_sf"/>
</dbReference>
<sequence length="486" mass="53398">MPDLPTTAATLVRADEHRVPELLAGSALDRAGGHIGLGDFWSWFTDMGLRSFVVVEPIPLTELSGWTGDFDTGNISHHTGKFFSIEGLDVQVPGGPVTGWSQPIINQPEIGILGILVKQFDGVLHCLMQAKVEPGNANGLQLSPTVQATRSNYTQVHKGKAVPYLDYFRDTSRHRVITDVRQSEQGSWFYHKRNRNMVVEVTEDVEVVDGFVWLTLGQLHALLAVDDLVNMDARTVLSCLPFSGVGLVNTLGANGTGFQAALVRSCGPEVSSVLGAGDVLSWITDVRSRAEVHTSVIPLRDVRHWHRTGHVIAHDSGRFFDVMAVRVRAEGREVQEWTQPMIKPIGEGVVAFLVSRIGGVLHVLVHALVQPGCLDVAELAPTVQCAPENYAELPAEARPRFLDDVLAAPPERIRYDVTLSEEGGRFYHARNRYVIAEVEAGPAHEHPDFRWMTVHQLVELLRHSHYVNVEARSLLACLQSLSGGAS</sequence>
<feature type="domain" description="dTDP-4-dehydro-6-deoxy-alpha-D-glucopyranose 2,3-dehydratase" evidence="1">
    <location>
        <begin position="39"/>
        <end position="240"/>
    </location>
</feature>
<dbReference type="InterPro" id="IPR005212">
    <property type="entry name" value="EvaA-like"/>
</dbReference>
<comment type="caution">
    <text evidence="2">The sequence shown here is derived from an EMBL/GenBank/DDBJ whole genome shotgun (WGS) entry which is preliminary data.</text>
</comment>
<dbReference type="Proteomes" id="UP000552097">
    <property type="component" value="Unassembled WGS sequence"/>
</dbReference>
<name>A0A7W9HK80_9PSEU</name>
<keyword evidence="2" id="KW-0456">Lyase</keyword>
<accession>A0A7W9HK80</accession>
<keyword evidence="3" id="KW-1185">Reference proteome</keyword>
<organism evidence="2 3">
    <name type="scientific">Saccharothrix ecbatanensis</name>
    <dbReference type="NCBI Taxonomy" id="1105145"/>
    <lineage>
        <taxon>Bacteria</taxon>
        <taxon>Bacillati</taxon>
        <taxon>Actinomycetota</taxon>
        <taxon>Actinomycetes</taxon>
        <taxon>Pseudonocardiales</taxon>
        <taxon>Pseudonocardiaceae</taxon>
        <taxon>Saccharothrix</taxon>
    </lineage>
</organism>
<reference evidence="2 3" key="1">
    <citation type="submission" date="2020-08" db="EMBL/GenBank/DDBJ databases">
        <title>Sequencing the genomes of 1000 actinobacteria strains.</title>
        <authorList>
            <person name="Klenk H.-P."/>
        </authorList>
    </citation>
    <scope>NUCLEOTIDE SEQUENCE [LARGE SCALE GENOMIC DNA]</scope>
    <source>
        <strain evidence="2 3">DSM 45486</strain>
    </source>
</reference>
<feature type="domain" description="dTDP-4-dehydro-6-deoxy-alpha-D-glucopyranose 2,3-dehydratase" evidence="1">
    <location>
        <begin position="278"/>
        <end position="478"/>
    </location>
</feature>
<evidence type="ECO:0000313" key="3">
    <source>
        <dbReference type="Proteomes" id="UP000552097"/>
    </source>
</evidence>
<dbReference type="EC" id="4.2.1.159" evidence="2"/>
<dbReference type="AlphaFoldDB" id="A0A7W9HK80"/>
<evidence type="ECO:0000259" key="1">
    <source>
        <dbReference type="Pfam" id="PF03559"/>
    </source>
</evidence>
<dbReference type="EMBL" id="JACHMO010000001">
    <property type="protein sequence ID" value="MBB5803611.1"/>
    <property type="molecule type" value="Genomic_DNA"/>
</dbReference>
<proteinExistence type="predicted"/>
<dbReference type="GO" id="GO:0016829">
    <property type="term" value="F:lyase activity"/>
    <property type="evidence" value="ECO:0007669"/>
    <property type="project" value="UniProtKB-KW"/>
</dbReference>
<gene>
    <name evidence="2" type="ORF">F4560_003379</name>
</gene>